<dbReference type="RefSeq" id="WP_042629019.1">
    <property type="nucleotide sequence ID" value="NZ_CP002581.1"/>
</dbReference>
<accession>A0A0B6S558</accession>
<dbReference type="AlphaFoldDB" id="A0A0B6S558"/>
<sequence length="133" mass="14361">MLLTHRPPRACCRKTALFVAGMSLAAAAYAALPLRVGTYGDTQIAECENVPNAGIVTYDGHGLGGAHSSHCVSTILKRTGNEYDLSTTCSALGDGTPVKPETFTEKIRILSPERFSRQRSQGVETYRLCPNFK</sequence>
<dbReference type="EMBL" id="CP002581">
    <property type="protein sequence ID" value="AJK50808.1"/>
    <property type="molecule type" value="Genomic_DNA"/>
</dbReference>
<reference evidence="3" key="1">
    <citation type="submission" date="2011-03" db="EMBL/GenBank/DDBJ databases">
        <authorList>
            <person name="Voget S."/>
            <person name="Streit W.R."/>
            <person name="Jaeger K.E."/>
            <person name="Daniel R."/>
        </authorList>
    </citation>
    <scope>NUCLEOTIDE SEQUENCE [LARGE SCALE GENOMIC DNA]</scope>
    <source>
        <strain evidence="3">PG1</strain>
    </source>
</reference>
<feature type="signal peptide" evidence="1">
    <location>
        <begin position="1"/>
        <end position="30"/>
    </location>
</feature>
<evidence type="ECO:0008006" key="4">
    <source>
        <dbReference type="Google" id="ProtNLM"/>
    </source>
</evidence>
<reference evidence="2 3" key="2">
    <citation type="journal article" date="2016" name="Appl. Microbiol. Biotechnol.">
        <title>Mutations improving production and secretion of extracellular lipase by Burkholderia glumae PG1.</title>
        <authorList>
            <person name="Knapp A."/>
            <person name="Voget S."/>
            <person name="Gao R."/>
            <person name="Zaburannyi N."/>
            <person name="Krysciak D."/>
            <person name="Breuer M."/>
            <person name="Hauer B."/>
            <person name="Streit W.R."/>
            <person name="Muller R."/>
            <person name="Daniel R."/>
            <person name="Jaeger K.E."/>
        </authorList>
    </citation>
    <scope>NUCLEOTIDE SEQUENCE [LARGE SCALE GENOMIC DNA]</scope>
    <source>
        <strain evidence="2 3">PG1</strain>
    </source>
</reference>
<proteinExistence type="predicted"/>
<gene>
    <name evidence="2" type="ORF">BGL_2c27540</name>
</gene>
<protein>
    <recommendedName>
        <fullName evidence="4">Lipoprotein</fullName>
    </recommendedName>
</protein>
<dbReference type="HOGENOM" id="CLU_1902727_0_0_4"/>
<dbReference type="Proteomes" id="UP000031838">
    <property type="component" value="Chromosome 2"/>
</dbReference>
<name>A0A0B6S558_BURPL</name>
<feature type="chain" id="PRO_5002109831" description="Lipoprotein" evidence="1">
    <location>
        <begin position="31"/>
        <end position="133"/>
    </location>
</feature>
<organism evidence="2 3">
    <name type="scientific">Burkholderia plantarii</name>
    <dbReference type="NCBI Taxonomy" id="41899"/>
    <lineage>
        <taxon>Bacteria</taxon>
        <taxon>Pseudomonadati</taxon>
        <taxon>Pseudomonadota</taxon>
        <taxon>Betaproteobacteria</taxon>
        <taxon>Burkholderiales</taxon>
        <taxon>Burkholderiaceae</taxon>
        <taxon>Burkholderia</taxon>
    </lineage>
</organism>
<keyword evidence="1" id="KW-0732">Signal</keyword>
<dbReference type="KEGG" id="bgp:BGL_2c27540"/>
<keyword evidence="3" id="KW-1185">Reference proteome</keyword>
<evidence type="ECO:0000313" key="2">
    <source>
        <dbReference type="EMBL" id="AJK50808.1"/>
    </source>
</evidence>
<evidence type="ECO:0000313" key="3">
    <source>
        <dbReference type="Proteomes" id="UP000031838"/>
    </source>
</evidence>
<evidence type="ECO:0000256" key="1">
    <source>
        <dbReference type="SAM" id="SignalP"/>
    </source>
</evidence>